<dbReference type="Proteomes" id="UP000247980">
    <property type="component" value="Unassembled WGS sequence"/>
</dbReference>
<keyword evidence="2" id="KW-1185">Reference proteome</keyword>
<name>A0A2V5IKR3_9MICC</name>
<gene>
    <name evidence="1" type="ORF">CVS30_16160</name>
</gene>
<proteinExistence type="predicted"/>
<accession>A0A2V5IKR3</accession>
<feature type="non-terminal residue" evidence="1">
    <location>
        <position position="1"/>
    </location>
</feature>
<evidence type="ECO:0000313" key="2">
    <source>
        <dbReference type="Proteomes" id="UP000247980"/>
    </source>
</evidence>
<dbReference type="AlphaFoldDB" id="A0A2V5IKR3"/>
<dbReference type="EMBL" id="QJVC01000025">
    <property type="protein sequence ID" value="PYI37258.1"/>
    <property type="molecule type" value="Genomic_DNA"/>
</dbReference>
<protein>
    <submittedName>
        <fullName evidence="1">Uncharacterized protein</fullName>
    </submittedName>
</protein>
<comment type="caution">
    <text evidence="1">The sequence shown here is derived from an EMBL/GenBank/DDBJ whole genome shotgun (WGS) entry which is preliminary data.</text>
</comment>
<evidence type="ECO:0000313" key="1">
    <source>
        <dbReference type="EMBL" id="PYI37258.1"/>
    </source>
</evidence>
<dbReference type="RefSeq" id="WP_220033942.1">
    <property type="nucleotide sequence ID" value="NZ_QJVC01000025.1"/>
</dbReference>
<sequence>ATGQPIAATGQNKLQPPVSLKLQLTVIRRLVPRYEEPAQDHGDPHLSSETATRSSCFDPLARYGMKPKKIRDYPTELKNMLAVALRTSSPMSFSLAISQNIWP</sequence>
<organism evidence="1 2">
    <name type="scientific">Arthrobacter psychrolactophilus</name>
    <dbReference type="NCBI Taxonomy" id="92442"/>
    <lineage>
        <taxon>Bacteria</taxon>
        <taxon>Bacillati</taxon>
        <taxon>Actinomycetota</taxon>
        <taxon>Actinomycetes</taxon>
        <taxon>Micrococcales</taxon>
        <taxon>Micrococcaceae</taxon>
        <taxon>Arthrobacter</taxon>
    </lineage>
</organism>
<reference evidence="1 2" key="1">
    <citation type="submission" date="2018-05" db="EMBL/GenBank/DDBJ databases">
        <title>Genetic diversity of glacier-inhabiting Cryobacterium bacteria in China and description of Cryobacterium mengkeensis sp. nov. and Arthrobacter glacialis sp. nov.</title>
        <authorList>
            <person name="Liu Q."/>
            <person name="Xin Y.-H."/>
        </authorList>
    </citation>
    <scope>NUCLEOTIDE SEQUENCE [LARGE SCALE GENOMIC DNA]</scope>
    <source>
        <strain evidence="1 2">B7</strain>
    </source>
</reference>